<evidence type="ECO:0000313" key="1">
    <source>
        <dbReference type="EMBL" id="KAI9264999.1"/>
    </source>
</evidence>
<keyword evidence="2" id="KW-1185">Reference proteome</keyword>
<comment type="caution">
    <text evidence="1">The sequence shown here is derived from an EMBL/GenBank/DDBJ whole genome shotgun (WGS) entry which is preliminary data.</text>
</comment>
<name>A0AAD5PEJ6_9FUNG</name>
<accession>A0AAD5PEJ6</accession>
<protein>
    <submittedName>
        <fullName evidence="1">Uncharacterized protein</fullName>
    </submittedName>
</protein>
<reference evidence="1" key="1">
    <citation type="journal article" date="2022" name="IScience">
        <title>Evolution of zygomycete secretomes and the origins of terrestrial fungal ecologies.</title>
        <authorList>
            <person name="Chang Y."/>
            <person name="Wang Y."/>
            <person name="Mondo S."/>
            <person name="Ahrendt S."/>
            <person name="Andreopoulos W."/>
            <person name="Barry K."/>
            <person name="Beard J."/>
            <person name="Benny G.L."/>
            <person name="Blankenship S."/>
            <person name="Bonito G."/>
            <person name="Cuomo C."/>
            <person name="Desiro A."/>
            <person name="Gervers K.A."/>
            <person name="Hundley H."/>
            <person name="Kuo A."/>
            <person name="LaButti K."/>
            <person name="Lang B.F."/>
            <person name="Lipzen A."/>
            <person name="O'Donnell K."/>
            <person name="Pangilinan J."/>
            <person name="Reynolds N."/>
            <person name="Sandor L."/>
            <person name="Smith M.E."/>
            <person name="Tsang A."/>
            <person name="Grigoriev I.V."/>
            <person name="Stajich J.E."/>
            <person name="Spatafora J.W."/>
        </authorList>
    </citation>
    <scope>NUCLEOTIDE SEQUENCE</scope>
    <source>
        <strain evidence="1">RSA 2281</strain>
    </source>
</reference>
<gene>
    <name evidence="1" type="ORF">BDA99DRAFT_536491</name>
</gene>
<proteinExistence type="predicted"/>
<evidence type="ECO:0000313" key="2">
    <source>
        <dbReference type="Proteomes" id="UP001209540"/>
    </source>
</evidence>
<dbReference type="AlphaFoldDB" id="A0AAD5PEJ6"/>
<dbReference type="EMBL" id="JAIXMP010000011">
    <property type="protein sequence ID" value="KAI9264999.1"/>
    <property type="molecule type" value="Genomic_DNA"/>
</dbReference>
<sequence length="150" mass="17817">MYDIVGDKNMYLLHLINIFSIPVAQKTRRKKKNFSREFARMVSAKLSYVGEIFQNMNHSKNESLTISEHLLWARTIRRTLATLFNDIEENIEFDDLHVLVTTYRFQKKASLYLSFWENSKMQWSLYNAATVYDILLIPLGLNNFYQTCFI</sequence>
<organism evidence="1 2">
    <name type="scientific">Phascolomyces articulosus</name>
    <dbReference type="NCBI Taxonomy" id="60185"/>
    <lineage>
        <taxon>Eukaryota</taxon>
        <taxon>Fungi</taxon>
        <taxon>Fungi incertae sedis</taxon>
        <taxon>Mucoromycota</taxon>
        <taxon>Mucoromycotina</taxon>
        <taxon>Mucoromycetes</taxon>
        <taxon>Mucorales</taxon>
        <taxon>Lichtheimiaceae</taxon>
        <taxon>Phascolomyces</taxon>
    </lineage>
</organism>
<reference evidence="1" key="2">
    <citation type="submission" date="2023-02" db="EMBL/GenBank/DDBJ databases">
        <authorList>
            <consortium name="DOE Joint Genome Institute"/>
            <person name="Mondo S.J."/>
            <person name="Chang Y."/>
            <person name="Wang Y."/>
            <person name="Ahrendt S."/>
            <person name="Andreopoulos W."/>
            <person name="Barry K."/>
            <person name="Beard J."/>
            <person name="Benny G.L."/>
            <person name="Blankenship S."/>
            <person name="Bonito G."/>
            <person name="Cuomo C."/>
            <person name="Desiro A."/>
            <person name="Gervers K.A."/>
            <person name="Hundley H."/>
            <person name="Kuo A."/>
            <person name="LaButti K."/>
            <person name="Lang B.F."/>
            <person name="Lipzen A."/>
            <person name="O'Donnell K."/>
            <person name="Pangilinan J."/>
            <person name="Reynolds N."/>
            <person name="Sandor L."/>
            <person name="Smith M.W."/>
            <person name="Tsang A."/>
            <person name="Grigoriev I.V."/>
            <person name="Stajich J.E."/>
            <person name="Spatafora J.W."/>
        </authorList>
    </citation>
    <scope>NUCLEOTIDE SEQUENCE</scope>
    <source>
        <strain evidence="1">RSA 2281</strain>
    </source>
</reference>
<dbReference type="Proteomes" id="UP001209540">
    <property type="component" value="Unassembled WGS sequence"/>
</dbReference>